<feature type="chain" id="PRO_5046490754" description="Lipoprotein" evidence="2">
    <location>
        <begin position="26"/>
        <end position="168"/>
    </location>
</feature>
<evidence type="ECO:0000256" key="2">
    <source>
        <dbReference type="SAM" id="SignalP"/>
    </source>
</evidence>
<proteinExistence type="predicted"/>
<dbReference type="EMBL" id="BAAANS010000015">
    <property type="protein sequence ID" value="GAA2097459.1"/>
    <property type="molecule type" value="Genomic_DNA"/>
</dbReference>
<dbReference type="RefSeq" id="WP_344552312.1">
    <property type="nucleotide sequence ID" value="NZ_BAAANS010000015.1"/>
</dbReference>
<name>A0ABN2WTL5_9ACTN</name>
<reference evidence="3 4" key="1">
    <citation type="journal article" date="2019" name="Int. J. Syst. Evol. Microbiol.">
        <title>The Global Catalogue of Microorganisms (GCM) 10K type strain sequencing project: providing services to taxonomists for standard genome sequencing and annotation.</title>
        <authorList>
            <consortium name="The Broad Institute Genomics Platform"/>
            <consortium name="The Broad Institute Genome Sequencing Center for Infectious Disease"/>
            <person name="Wu L."/>
            <person name="Ma J."/>
        </authorList>
    </citation>
    <scope>NUCLEOTIDE SEQUENCE [LARGE SCALE GENOMIC DNA]</scope>
    <source>
        <strain evidence="3 4">JCM 14559</strain>
    </source>
</reference>
<comment type="caution">
    <text evidence="3">The sequence shown here is derived from an EMBL/GenBank/DDBJ whole genome shotgun (WGS) entry which is preliminary data.</text>
</comment>
<evidence type="ECO:0008006" key="5">
    <source>
        <dbReference type="Google" id="ProtNLM"/>
    </source>
</evidence>
<dbReference type="Proteomes" id="UP001500897">
    <property type="component" value="Unassembled WGS sequence"/>
</dbReference>
<sequence length="168" mass="18200">MRHLKAVIAAAAVALLLTSCVRPPAARPSLLPTNEAVRRQLIAYDTGIRRAVLGEHQGETPVRKVITDVCEYGGEGTRVRVVLGVVTSLVSREAEWNKELIAAFHRKMTELGFEPRDDDEPDTWGYDNPGDDFTVELSESSDPSKTLQLRVFSPCVEADAGASPAAAA</sequence>
<accession>A0ABN2WTL5</accession>
<feature type="region of interest" description="Disordered" evidence="1">
    <location>
        <begin position="112"/>
        <end position="142"/>
    </location>
</feature>
<organism evidence="3 4">
    <name type="scientific">Kitasatospora saccharophila</name>
    <dbReference type="NCBI Taxonomy" id="407973"/>
    <lineage>
        <taxon>Bacteria</taxon>
        <taxon>Bacillati</taxon>
        <taxon>Actinomycetota</taxon>
        <taxon>Actinomycetes</taxon>
        <taxon>Kitasatosporales</taxon>
        <taxon>Streptomycetaceae</taxon>
        <taxon>Kitasatospora</taxon>
    </lineage>
</organism>
<keyword evidence="2" id="KW-0732">Signal</keyword>
<evidence type="ECO:0000313" key="3">
    <source>
        <dbReference type="EMBL" id="GAA2097459.1"/>
    </source>
</evidence>
<evidence type="ECO:0000256" key="1">
    <source>
        <dbReference type="SAM" id="MobiDB-lite"/>
    </source>
</evidence>
<evidence type="ECO:0000313" key="4">
    <source>
        <dbReference type="Proteomes" id="UP001500897"/>
    </source>
</evidence>
<gene>
    <name evidence="3" type="ORF">GCM10009759_27650</name>
</gene>
<keyword evidence="4" id="KW-1185">Reference proteome</keyword>
<feature type="signal peptide" evidence="2">
    <location>
        <begin position="1"/>
        <end position="25"/>
    </location>
</feature>
<dbReference type="PROSITE" id="PS51257">
    <property type="entry name" value="PROKAR_LIPOPROTEIN"/>
    <property type="match status" value="1"/>
</dbReference>
<protein>
    <recommendedName>
        <fullName evidence="5">Lipoprotein</fullName>
    </recommendedName>
</protein>